<sequence length="47" mass="4945">MGGKMEMTLSNLKVFKLACALAFVTPPSLQVVGGPRCTAAITLANRH</sequence>
<reference evidence="1 2" key="1">
    <citation type="submission" date="2018-08" db="EMBL/GenBank/DDBJ databases">
        <title>Recombination of ecologically and evolutionarily significant loci maintains genetic cohesion in the Pseudomonas syringae species complex.</title>
        <authorList>
            <person name="Dillon M."/>
            <person name="Thakur S."/>
            <person name="Almeida R.N.D."/>
            <person name="Weir B.S."/>
            <person name="Guttman D.S."/>
        </authorList>
    </citation>
    <scope>NUCLEOTIDE SEQUENCE [LARGE SCALE GENOMIC DNA]</scope>
    <source>
        <strain evidence="1 2">ICMP 3934</strain>
    </source>
</reference>
<proteinExistence type="predicted"/>
<dbReference type="EMBL" id="RBTL01000030">
    <property type="protein sequence ID" value="RMT74869.1"/>
    <property type="molecule type" value="Genomic_DNA"/>
</dbReference>
<comment type="caution">
    <text evidence="1">The sequence shown here is derived from an EMBL/GenBank/DDBJ whole genome shotgun (WGS) entry which is preliminary data.</text>
</comment>
<evidence type="ECO:0000313" key="2">
    <source>
        <dbReference type="Proteomes" id="UP000282636"/>
    </source>
</evidence>
<accession>A0A3M5NQW2</accession>
<evidence type="ECO:0000313" key="1">
    <source>
        <dbReference type="EMBL" id="RMT74869.1"/>
    </source>
</evidence>
<organism evidence="1 2">
    <name type="scientific">Pseudomonas syringae pv. theae</name>
    <dbReference type="NCBI Taxonomy" id="103985"/>
    <lineage>
        <taxon>Bacteria</taxon>
        <taxon>Pseudomonadati</taxon>
        <taxon>Pseudomonadota</taxon>
        <taxon>Gammaproteobacteria</taxon>
        <taxon>Pseudomonadales</taxon>
        <taxon>Pseudomonadaceae</taxon>
        <taxon>Pseudomonas</taxon>
        <taxon>Pseudomonas syringae</taxon>
    </lineage>
</organism>
<gene>
    <name evidence="1" type="ORF">ALP44_00235</name>
</gene>
<name>A0A3M5NQW2_PSESX</name>
<dbReference type="AlphaFoldDB" id="A0A3M5NQW2"/>
<dbReference type="Proteomes" id="UP000282636">
    <property type="component" value="Unassembled WGS sequence"/>
</dbReference>
<protein>
    <submittedName>
        <fullName evidence="1">Uncharacterized protein</fullName>
    </submittedName>
</protein>